<dbReference type="InterPro" id="IPR001041">
    <property type="entry name" value="2Fe-2S_ferredoxin-type"/>
</dbReference>
<keyword evidence="2" id="KW-0285">Flavoprotein</keyword>
<dbReference type="PROSITE" id="PS51085">
    <property type="entry name" value="2FE2S_FER_2"/>
    <property type="match status" value="1"/>
</dbReference>
<keyword evidence="6" id="KW-0408">Iron</keyword>
<accession>A0A160NXZ0</accession>
<dbReference type="PRINTS" id="PR00409">
    <property type="entry name" value="PHDIOXRDTASE"/>
</dbReference>
<dbReference type="InterPro" id="IPR050415">
    <property type="entry name" value="MRET"/>
</dbReference>
<dbReference type="InterPro" id="IPR012675">
    <property type="entry name" value="Beta-grasp_dom_sf"/>
</dbReference>
<dbReference type="Pfam" id="PF00111">
    <property type="entry name" value="Fer2"/>
    <property type="match status" value="1"/>
</dbReference>
<dbReference type="InterPro" id="IPR001433">
    <property type="entry name" value="OxRdtase_FAD/NAD-bd"/>
</dbReference>
<evidence type="ECO:0000256" key="6">
    <source>
        <dbReference type="ARBA" id="ARBA00023004"/>
    </source>
</evidence>
<evidence type="ECO:0000313" key="11">
    <source>
        <dbReference type="Proteomes" id="UP000217676"/>
    </source>
</evidence>
<dbReference type="Pfam" id="PF00175">
    <property type="entry name" value="NAD_binding_1"/>
    <property type="match status" value="1"/>
</dbReference>
<dbReference type="PROSITE" id="PS00197">
    <property type="entry name" value="2FE2S_FER_1"/>
    <property type="match status" value="1"/>
</dbReference>
<name>A0A160NXZ0_STRLU</name>
<feature type="domain" description="2Fe-2S ferredoxin-type" evidence="9">
    <location>
        <begin position="151"/>
        <end position="234"/>
    </location>
</feature>
<reference evidence="10 11" key="1">
    <citation type="journal article" date="2016" name="Genome Announc.">
        <title>Complete Genome Sequence of Thiostrepton-Producing Streptomyces laurentii ATCC 31255.</title>
        <authorList>
            <person name="Doi K."/>
            <person name="Fujino Y."/>
            <person name="Nagayoshi Y."/>
            <person name="Ohshima T."/>
            <person name="Ogata S."/>
        </authorList>
    </citation>
    <scope>NUCLEOTIDE SEQUENCE [LARGE SCALE GENOMIC DNA]</scope>
    <source>
        <strain evidence="10 11">ATCC 31255</strain>
    </source>
</reference>
<keyword evidence="3" id="KW-0001">2Fe-2S</keyword>
<sequence length="234" mass="25013">MHERLSVGTEIEIRGPRNRFPLAPAPAYVFVAGGIGITPVLPMARAAEAAGAEWRLLYCGRSRATMPYAEEAEKLGQSGHSGQSGGRTTVVAEDSDGRPDLSFLGDLPAGTEVYCCGPEGLMDAVGAALPADRTPRLERFSAARAEDGTAFEVELRRTGRTVEVAAGQSVLSAVREAVPGLLYSCQQGFCGTCRQRVLEGEVDHRDELLTDEERAGSMLICVSRCTSERLVLDL</sequence>
<dbReference type="AlphaFoldDB" id="A0A160NXZ0"/>
<dbReference type="InterPro" id="IPR036010">
    <property type="entry name" value="2Fe-2S_ferredoxin-like_sf"/>
</dbReference>
<evidence type="ECO:0000256" key="4">
    <source>
        <dbReference type="ARBA" id="ARBA00022723"/>
    </source>
</evidence>
<dbReference type="EMBL" id="AP017424">
    <property type="protein sequence ID" value="BAU82741.1"/>
    <property type="molecule type" value="Genomic_DNA"/>
</dbReference>
<dbReference type="InterPro" id="IPR039261">
    <property type="entry name" value="FNR_nucleotide-bd"/>
</dbReference>
<keyword evidence="4" id="KW-0479">Metal-binding</keyword>
<dbReference type="EC" id="1.14.13.-" evidence="10"/>
<dbReference type="GO" id="GO:0051537">
    <property type="term" value="F:2 iron, 2 sulfur cluster binding"/>
    <property type="evidence" value="ECO:0007669"/>
    <property type="project" value="UniProtKB-KW"/>
</dbReference>
<feature type="region of interest" description="Disordered" evidence="8">
    <location>
        <begin position="73"/>
        <end position="95"/>
    </location>
</feature>
<evidence type="ECO:0000313" key="10">
    <source>
        <dbReference type="EMBL" id="BAU82741.1"/>
    </source>
</evidence>
<dbReference type="Proteomes" id="UP000217676">
    <property type="component" value="Chromosome"/>
</dbReference>
<evidence type="ECO:0000256" key="1">
    <source>
        <dbReference type="ARBA" id="ARBA00001974"/>
    </source>
</evidence>
<protein>
    <submittedName>
        <fullName evidence="10">Flavodoxin reductase family 1</fullName>
        <ecNumber evidence="10">1.14.13.-</ecNumber>
    </submittedName>
</protein>
<keyword evidence="7" id="KW-0411">Iron-sulfur</keyword>
<comment type="cofactor">
    <cofactor evidence="1">
        <name>FAD</name>
        <dbReference type="ChEBI" id="CHEBI:57692"/>
    </cofactor>
</comment>
<keyword evidence="11" id="KW-1185">Reference proteome</keyword>
<evidence type="ECO:0000256" key="2">
    <source>
        <dbReference type="ARBA" id="ARBA00022630"/>
    </source>
</evidence>
<dbReference type="KEGG" id="slau:SLA_1803"/>
<dbReference type="Gene3D" id="3.40.50.80">
    <property type="entry name" value="Nucleotide-binding domain of ferredoxin-NADP reductase (FNR) module"/>
    <property type="match status" value="1"/>
</dbReference>
<dbReference type="PANTHER" id="PTHR47354">
    <property type="entry name" value="NADH OXIDOREDUCTASE HCR"/>
    <property type="match status" value="1"/>
</dbReference>
<dbReference type="InterPro" id="IPR006058">
    <property type="entry name" value="2Fe2S_fd_BS"/>
</dbReference>
<dbReference type="CDD" id="cd06185">
    <property type="entry name" value="PDR_like"/>
    <property type="match status" value="1"/>
</dbReference>
<organism evidence="10 11">
    <name type="scientific">Streptomyces laurentii</name>
    <dbReference type="NCBI Taxonomy" id="39478"/>
    <lineage>
        <taxon>Bacteria</taxon>
        <taxon>Bacillati</taxon>
        <taxon>Actinomycetota</taxon>
        <taxon>Actinomycetes</taxon>
        <taxon>Kitasatosporales</taxon>
        <taxon>Streptomycetaceae</taxon>
        <taxon>Streptomyces</taxon>
    </lineage>
</organism>
<evidence type="ECO:0000256" key="3">
    <source>
        <dbReference type="ARBA" id="ARBA00022714"/>
    </source>
</evidence>
<dbReference type="PANTHER" id="PTHR47354:SF1">
    <property type="entry name" value="CARNITINE MONOOXYGENASE REDUCTASE SUBUNIT"/>
    <property type="match status" value="1"/>
</dbReference>
<gene>
    <name evidence="10" type="ORF">SLA_1803</name>
</gene>
<keyword evidence="5 10" id="KW-0560">Oxidoreductase</keyword>
<evidence type="ECO:0000256" key="7">
    <source>
        <dbReference type="ARBA" id="ARBA00023014"/>
    </source>
</evidence>
<evidence type="ECO:0000259" key="9">
    <source>
        <dbReference type="PROSITE" id="PS51085"/>
    </source>
</evidence>
<dbReference type="Gene3D" id="3.10.20.30">
    <property type="match status" value="1"/>
</dbReference>
<dbReference type="CDD" id="cd00207">
    <property type="entry name" value="fer2"/>
    <property type="match status" value="1"/>
</dbReference>
<dbReference type="SUPFAM" id="SSF52343">
    <property type="entry name" value="Ferredoxin reductase-like, C-terminal NADP-linked domain"/>
    <property type="match status" value="1"/>
</dbReference>
<dbReference type="GO" id="GO:0016491">
    <property type="term" value="F:oxidoreductase activity"/>
    <property type="evidence" value="ECO:0007669"/>
    <property type="project" value="UniProtKB-KW"/>
</dbReference>
<proteinExistence type="predicted"/>
<evidence type="ECO:0000256" key="8">
    <source>
        <dbReference type="SAM" id="MobiDB-lite"/>
    </source>
</evidence>
<dbReference type="GO" id="GO:0046872">
    <property type="term" value="F:metal ion binding"/>
    <property type="evidence" value="ECO:0007669"/>
    <property type="project" value="UniProtKB-KW"/>
</dbReference>
<dbReference type="SUPFAM" id="SSF54292">
    <property type="entry name" value="2Fe-2S ferredoxin-like"/>
    <property type="match status" value="1"/>
</dbReference>
<evidence type="ECO:0000256" key="5">
    <source>
        <dbReference type="ARBA" id="ARBA00023002"/>
    </source>
</evidence>